<evidence type="ECO:0000256" key="2">
    <source>
        <dbReference type="ARBA" id="ARBA00001997"/>
    </source>
</evidence>
<keyword evidence="7" id="KW-0413">Isomerase</keyword>
<accession>A0A4Q7ML43</accession>
<comment type="caution">
    <text evidence="8">The sequence shown here is derived from an EMBL/GenBank/DDBJ whole genome shotgun (WGS) entry which is preliminary data.</text>
</comment>
<comment type="function">
    <text evidence="2 7">Catalyzes the epimerization of the C3' and C5'positions of dTDP-6-deoxy-D-xylo-4-hexulose, forming dTDP-6-deoxy-L-lyxo-4-hexulose.</text>
</comment>
<dbReference type="InterPro" id="IPR000888">
    <property type="entry name" value="RmlC-like"/>
</dbReference>
<dbReference type="GO" id="GO:0000271">
    <property type="term" value="P:polysaccharide biosynthetic process"/>
    <property type="evidence" value="ECO:0007669"/>
    <property type="project" value="TreeGrafter"/>
</dbReference>
<dbReference type="AlphaFoldDB" id="A0A4Q7ML43"/>
<feature type="active site" description="Proton acceptor" evidence="5">
    <location>
        <position position="60"/>
    </location>
</feature>
<dbReference type="EC" id="5.1.3.13" evidence="3 7"/>
<dbReference type="CDD" id="cd00438">
    <property type="entry name" value="cupin_RmlC"/>
    <property type="match status" value="1"/>
</dbReference>
<dbReference type="GO" id="GO:0019305">
    <property type="term" value="P:dTDP-rhamnose biosynthetic process"/>
    <property type="evidence" value="ECO:0007669"/>
    <property type="project" value="UniProtKB-UniRule"/>
</dbReference>
<comment type="similarity">
    <text evidence="7">Belongs to the dTDP-4-dehydrorhamnose 3,5-epimerase family.</text>
</comment>
<sequence>MPFIETDFPGLIIFEPAVFEDNRGYFFESYNDKVFEQMEIGPFLQDNQSHSKYGVIRGLHYQLAPHAQAKLVRVLSGTIQDIAVDIRKGSPTFGKVFSIELSAENKKQLYIPGGFAHGFSVLSETADVLYKCDTFYNKEAEGGIIYNDPSLNIDWKIPADKVIVSPKDLLNSSFAECLNNFEFHA</sequence>
<feature type="active site" description="Proton donor" evidence="5">
    <location>
        <position position="130"/>
    </location>
</feature>
<name>A0A4Q7ML43_9BACT</name>
<dbReference type="GO" id="GO:0008830">
    <property type="term" value="F:dTDP-4-dehydrorhamnose 3,5-epimerase activity"/>
    <property type="evidence" value="ECO:0007669"/>
    <property type="project" value="UniProtKB-UniRule"/>
</dbReference>
<evidence type="ECO:0000256" key="7">
    <source>
        <dbReference type="RuleBase" id="RU364069"/>
    </source>
</evidence>
<evidence type="ECO:0000256" key="3">
    <source>
        <dbReference type="ARBA" id="ARBA00012098"/>
    </source>
</evidence>
<dbReference type="Gene3D" id="2.60.120.10">
    <property type="entry name" value="Jelly Rolls"/>
    <property type="match status" value="1"/>
</dbReference>
<evidence type="ECO:0000256" key="1">
    <source>
        <dbReference type="ARBA" id="ARBA00001298"/>
    </source>
</evidence>
<dbReference type="OrthoDB" id="9800680at2"/>
<comment type="subunit">
    <text evidence="7">Homodimer.</text>
</comment>
<proteinExistence type="inferred from homology"/>
<reference evidence="8 9" key="1">
    <citation type="submission" date="2019-02" db="EMBL/GenBank/DDBJ databases">
        <title>Genomic Encyclopedia of Type Strains, Phase IV (KMG-IV): sequencing the most valuable type-strain genomes for metagenomic binning, comparative biology and taxonomic classification.</title>
        <authorList>
            <person name="Goeker M."/>
        </authorList>
    </citation>
    <scope>NUCLEOTIDE SEQUENCE [LARGE SCALE GENOMIC DNA]</scope>
    <source>
        <strain evidence="8 9">DSM 18116</strain>
    </source>
</reference>
<dbReference type="InterPro" id="IPR011051">
    <property type="entry name" value="RmlC_Cupin_sf"/>
</dbReference>
<dbReference type="InterPro" id="IPR014710">
    <property type="entry name" value="RmlC-like_jellyroll"/>
</dbReference>
<evidence type="ECO:0000256" key="5">
    <source>
        <dbReference type="PIRSR" id="PIRSR600888-1"/>
    </source>
</evidence>
<dbReference type="UniPathway" id="UPA00124"/>
<dbReference type="Proteomes" id="UP000293874">
    <property type="component" value="Unassembled WGS sequence"/>
</dbReference>
<dbReference type="Pfam" id="PF00908">
    <property type="entry name" value="dTDP_sugar_isom"/>
    <property type="match status" value="1"/>
</dbReference>
<dbReference type="RefSeq" id="WP_130543443.1">
    <property type="nucleotide sequence ID" value="NZ_CP042431.1"/>
</dbReference>
<dbReference type="EMBL" id="SGXA01000003">
    <property type="protein sequence ID" value="RZS69075.1"/>
    <property type="molecule type" value="Genomic_DNA"/>
</dbReference>
<organism evidence="8 9">
    <name type="scientific">Pseudobacter ginsenosidimutans</name>
    <dbReference type="NCBI Taxonomy" id="661488"/>
    <lineage>
        <taxon>Bacteria</taxon>
        <taxon>Pseudomonadati</taxon>
        <taxon>Bacteroidota</taxon>
        <taxon>Chitinophagia</taxon>
        <taxon>Chitinophagales</taxon>
        <taxon>Chitinophagaceae</taxon>
        <taxon>Pseudobacter</taxon>
    </lineage>
</organism>
<evidence type="ECO:0000313" key="8">
    <source>
        <dbReference type="EMBL" id="RZS69075.1"/>
    </source>
</evidence>
<dbReference type="GO" id="GO:0005829">
    <property type="term" value="C:cytosol"/>
    <property type="evidence" value="ECO:0007669"/>
    <property type="project" value="TreeGrafter"/>
</dbReference>
<evidence type="ECO:0000313" key="9">
    <source>
        <dbReference type="Proteomes" id="UP000293874"/>
    </source>
</evidence>
<keyword evidence="9" id="KW-1185">Reference proteome</keyword>
<gene>
    <name evidence="8" type="ORF">EV199_4900</name>
</gene>
<protein>
    <recommendedName>
        <fullName evidence="4 7">dTDP-4-dehydrorhamnose 3,5-epimerase</fullName>
        <ecNumber evidence="3 7">5.1.3.13</ecNumber>
    </recommendedName>
    <alternativeName>
        <fullName evidence="7">Thymidine diphospho-4-keto-rhamnose 3,5-epimerase</fullName>
    </alternativeName>
</protein>
<evidence type="ECO:0000256" key="4">
    <source>
        <dbReference type="ARBA" id="ARBA00019595"/>
    </source>
</evidence>
<dbReference type="NCBIfam" id="TIGR01221">
    <property type="entry name" value="rmlC"/>
    <property type="match status" value="1"/>
</dbReference>
<dbReference type="PANTHER" id="PTHR21047">
    <property type="entry name" value="DTDP-6-DEOXY-D-GLUCOSE-3,5 EPIMERASE"/>
    <property type="match status" value="1"/>
</dbReference>
<comment type="catalytic activity">
    <reaction evidence="1 7">
        <text>dTDP-4-dehydro-6-deoxy-alpha-D-glucose = dTDP-4-dehydro-beta-L-rhamnose</text>
        <dbReference type="Rhea" id="RHEA:16969"/>
        <dbReference type="ChEBI" id="CHEBI:57649"/>
        <dbReference type="ChEBI" id="CHEBI:62830"/>
        <dbReference type="EC" id="5.1.3.13"/>
    </reaction>
</comment>
<dbReference type="PANTHER" id="PTHR21047:SF2">
    <property type="entry name" value="THYMIDINE DIPHOSPHO-4-KETO-RHAMNOSE 3,5-EPIMERASE"/>
    <property type="match status" value="1"/>
</dbReference>
<comment type="pathway">
    <text evidence="7">Carbohydrate biosynthesis; dTDP-L-rhamnose biosynthesis.</text>
</comment>
<dbReference type="SUPFAM" id="SSF51182">
    <property type="entry name" value="RmlC-like cupins"/>
    <property type="match status" value="1"/>
</dbReference>
<feature type="site" description="Participates in a stacking interaction with the thymidine ring of dTDP-4-oxo-6-deoxyglucose" evidence="6">
    <location>
        <position position="136"/>
    </location>
</feature>
<evidence type="ECO:0000256" key="6">
    <source>
        <dbReference type="PIRSR" id="PIRSR600888-3"/>
    </source>
</evidence>